<reference evidence="3" key="2">
    <citation type="submission" date="2023-05" db="EMBL/GenBank/DDBJ databases">
        <authorList>
            <person name="Fouks B."/>
        </authorList>
    </citation>
    <scope>NUCLEOTIDE SEQUENCE</scope>
    <source>
        <strain evidence="3">Stay&amp;Tobe</strain>
        <tissue evidence="3">Testes</tissue>
    </source>
</reference>
<dbReference type="EMBL" id="JASPKZ010007266">
    <property type="protein sequence ID" value="KAJ9585506.1"/>
    <property type="molecule type" value="Genomic_DNA"/>
</dbReference>
<name>A0AAD8ECZ3_DIPPU</name>
<feature type="non-terminal residue" evidence="3">
    <location>
        <position position="113"/>
    </location>
</feature>
<evidence type="ECO:0000313" key="3">
    <source>
        <dbReference type="EMBL" id="KAJ9585506.1"/>
    </source>
</evidence>
<protein>
    <submittedName>
        <fullName evidence="3">Uncharacterized protein</fullName>
    </submittedName>
</protein>
<keyword evidence="2" id="KW-0472">Membrane</keyword>
<keyword evidence="2" id="KW-0812">Transmembrane</keyword>
<feature type="transmembrane region" description="Helical" evidence="2">
    <location>
        <begin position="37"/>
        <end position="58"/>
    </location>
</feature>
<keyword evidence="2" id="KW-1133">Transmembrane helix</keyword>
<organism evidence="3 4">
    <name type="scientific">Diploptera punctata</name>
    <name type="common">Pacific beetle cockroach</name>
    <dbReference type="NCBI Taxonomy" id="6984"/>
    <lineage>
        <taxon>Eukaryota</taxon>
        <taxon>Metazoa</taxon>
        <taxon>Ecdysozoa</taxon>
        <taxon>Arthropoda</taxon>
        <taxon>Hexapoda</taxon>
        <taxon>Insecta</taxon>
        <taxon>Pterygota</taxon>
        <taxon>Neoptera</taxon>
        <taxon>Polyneoptera</taxon>
        <taxon>Dictyoptera</taxon>
        <taxon>Blattodea</taxon>
        <taxon>Blaberoidea</taxon>
        <taxon>Blaberidae</taxon>
        <taxon>Diplopterinae</taxon>
        <taxon>Diploptera</taxon>
    </lineage>
</organism>
<evidence type="ECO:0000256" key="2">
    <source>
        <dbReference type="SAM" id="Phobius"/>
    </source>
</evidence>
<evidence type="ECO:0000313" key="4">
    <source>
        <dbReference type="Proteomes" id="UP001233999"/>
    </source>
</evidence>
<keyword evidence="4" id="KW-1185">Reference proteome</keyword>
<evidence type="ECO:0000256" key="1">
    <source>
        <dbReference type="SAM" id="MobiDB-lite"/>
    </source>
</evidence>
<comment type="caution">
    <text evidence="3">The sequence shown here is derived from an EMBL/GenBank/DDBJ whole genome shotgun (WGS) entry which is preliminary data.</text>
</comment>
<feature type="region of interest" description="Disordered" evidence="1">
    <location>
        <begin position="93"/>
        <end position="113"/>
    </location>
</feature>
<sequence>SRKEIQQIQIWDWKLKFIYQRMVVWDLKQQMATGPELTTSFGTFFGIIVSIYTTIVLSSKNNENEKLMNIEISAENDLISRFFSLLTEGAKDGYPGRQISGRGNTVDGTEDVS</sequence>
<feature type="non-terminal residue" evidence="3">
    <location>
        <position position="1"/>
    </location>
</feature>
<proteinExistence type="predicted"/>
<accession>A0AAD8ECZ3</accession>
<gene>
    <name evidence="3" type="ORF">L9F63_002707</name>
</gene>
<dbReference type="Proteomes" id="UP001233999">
    <property type="component" value="Unassembled WGS sequence"/>
</dbReference>
<dbReference type="AlphaFoldDB" id="A0AAD8ECZ3"/>
<reference evidence="3" key="1">
    <citation type="journal article" date="2023" name="IScience">
        <title>Live-bearing cockroach genome reveals convergent evolutionary mechanisms linked to viviparity in insects and beyond.</title>
        <authorList>
            <person name="Fouks B."/>
            <person name="Harrison M.C."/>
            <person name="Mikhailova A.A."/>
            <person name="Marchal E."/>
            <person name="English S."/>
            <person name="Carruthers M."/>
            <person name="Jennings E.C."/>
            <person name="Chiamaka E.L."/>
            <person name="Frigard R.A."/>
            <person name="Pippel M."/>
            <person name="Attardo G.M."/>
            <person name="Benoit J.B."/>
            <person name="Bornberg-Bauer E."/>
            <person name="Tobe S.S."/>
        </authorList>
    </citation>
    <scope>NUCLEOTIDE SEQUENCE</scope>
    <source>
        <strain evidence="3">Stay&amp;Tobe</strain>
    </source>
</reference>